<keyword evidence="4" id="KW-1003">Cell membrane</keyword>
<accession>A0A4S2MSR1</accession>
<reference evidence="18 19" key="1">
    <citation type="submission" date="2019-04" db="EMBL/GenBank/DDBJ databases">
        <title>Comparative genomics and transcriptomics to analyze fruiting body development in filamentous ascomycetes.</title>
        <authorList>
            <consortium name="DOE Joint Genome Institute"/>
            <person name="Lutkenhaus R."/>
            <person name="Traeger S."/>
            <person name="Breuer J."/>
            <person name="Kuo A."/>
            <person name="Lipzen A."/>
            <person name="Pangilinan J."/>
            <person name="Dilworth D."/>
            <person name="Sandor L."/>
            <person name="Poggeler S."/>
            <person name="Barry K."/>
            <person name="Grigoriev I.V."/>
            <person name="Nowrousian M."/>
        </authorList>
    </citation>
    <scope>NUCLEOTIDE SEQUENCE [LARGE SCALE GENOMIC DNA]</scope>
    <source>
        <strain evidence="18 19">CBS 389.68</strain>
    </source>
</reference>
<feature type="binding site" description="axial binding residue" evidence="15">
    <location>
        <position position="44"/>
    </location>
    <ligand>
        <name>heme</name>
        <dbReference type="ChEBI" id="CHEBI:30413"/>
    </ligand>
    <ligandPart>
        <name>Fe</name>
        <dbReference type="ChEBI" id="CHEBI:18248"/>
    </ligandPart>
</feature>
<dbReference type="SMART" id="SM00747">
    <property type="entry name" value="CFEM"/>
    <property type="match status" value="1"/>
</dbReference>
<feature type="disulfide bond" evidence="15">
    <location>
        <begin position="49"/>
        <end position="82"/>
    </location>
</feature>
<comment type="similarity">
    <text evidence="3">Belongs to the RBT5 family.</text>
</comment>
<evidence type="ECO:0000256" key="8">
    <source>
        <dbReference type="ARBA" id="ARBA00022723"/>
    </source>
</evidence>
<sequence>MKFFAISAIAAFAVVASAQNGALPQCAVPCANKLLDSTGCKPLDYKCICSNEKFIKEIASCVMADCPLTEMPNVIQYSNDLCGGSGAPIDEEVYASASAVVNNGTIPSATSTPTPKAEVEEKDESAGAMIRPAVAVVVAAALGALAI</sequence>
<feature type="disulfide bond" evidence="15">
    <location>
        <begin position="40"/>
        <end position="47"/>
    </location>
</feature>
<keyword evidence="10 15" id="KW-0408">Iron</keyword>
<dbReference type="InParanoid" id="A0A4S2MSR1"/>
<dbReference type="PROSITE" id="PS52012">
    <property type="entry name" value="CFEM"/>
    <property type="match status" value="1"/>
</dbReference>
<dbReference type="GO" id="GO:0098552">
    <property type="term" value="C:side of membrane"/>
    <property type="evidence" value="ECO:0007669"/>
    <property type="project" value="UniProtKB-KW"/>
</dbReference>
<keyword evidence="19" id="KW-1185">Reference proteome</keyword>
<evidence type="ECO:0000256" key="1">
    <source>
        <dbReference type="ARBA" id="ARBA00004609"/>
    </source>
</evidence>
<dbReference type="InterPro" id="IPR008427">
    <property type="entry name" value="Extracellular_membr_CFEM_dom"/>
</dbReference>
<dbReference type="AlphaFoldDB" id="A0A4S2MSR1"/>
<comment type="subcellular location">
    <subcellularLocation>
        <location evidence="1">Cell membrane</location>
        <topology evidence="1">Lipid-anchor</topology>
        <topology evidence="1">GPI-anchor</topology>
    </subcellularLocation>
    <subcellularLocation>
        <location evidence="2">Secreted</location>
    </subcellularLocation>
</comment>
<evidence type="ECO:0000256" key="15">
    <source>
        <dbReference type="PROSITE-ProRule" id="PRU01356"/>
    </source>
</evidence>
<keyword evidence="14" id="KW-0449">Lipoprotein</keyword>
<name>A0A4S2MSR1_9PEZI</name>
<keyword evidence="11" id="KW-0472">Membrane</keyword>
<keyword evidence="8 15" id="KW-0479">Metal-binding</keyword>
<keyword evidence="6 15" id="KW-0349">Heme</keyword>
<feature type="disulfide bond" evidence="15">
    <location>
        <begin position="30"/>
        <end position="61"/>
    </location>
</feature>
<evidence type="ECO:0000256" key="5">
    <source>
        <dbReference type="ARBA" id="ARBA00022525"/>
    </source>
</evidence>
<evidence type="ECO:0000256" key="11">
    <source>
        <dbReference type="ARBA" id="ARBA00023136"/>
    </source>
</evidence>
<feature type="signal peptide" evidence="16">
    <location>
        <begin position="1"/>
        <end position="18"/>
    </location>
</feature>
<dbReference type="GO" id="GO:0046872">
    <property type="term" value="F:metal ion binding"/>
    <property type="evidence" value="ECO:0007669"/>
    <property type="project" value="UniProtKB-UniRule"/>
</dbReference>
<evidence type="ECO:0000259" key="17">
    <source>
        <dbReference type="PROSITE" id="PS52012"/>
    </source>
</evidence>
<feature type="domain" description="CFEM" evidence="17">
    <location>
        <begin position="1"/>
        <end position="109"/>
    </location>
</feature>
<evidence type="ECO:0000256" key="10">
    <source>
        <dbReference type="ARBA" id="ARBA00023004"/>
    </source>
</evidence>
<evidence type="ECO:0000256" key="12">
    <source>
        <dbReference type="ARBA" id="ARBA00023157"/>
    </source>
</evidence>
<dbReference type="GO" id="GO:0005576">
    <property type="term" value="C:extracellular region"/>
    <property type="evidence" value="ECO:0007669"/>
    <property type="project" value="UniProtKB-SubCell"/>
</dbReference>
<keyword evidence="12 15" id="KW-1015">Disulfide bond</keyword>
<gene>
    <name evidence="18" type="ORF">EX30DRAFT_373101</name>
</gene>
<evidence type="ECO:0000313" key="18">
    <source>
        <dbReference type="EMBL" id="TGZ79328.1"/>
    </source>
</evidence>
<dbReference type="EMBL" id="ML220132">
    <property type="protein sequence ID" value="TGZ79328.1"/>
    <property type="molecule type" value="Genomic_DNA"/>
</dbReference>
<dbReference type="Pfam" id="PF05730">
    <property type="entry name" value="CFEM"/>
    <property type="match status" value="1"/>
</dbReference>
<feature type="chain" id="PRO_5020534576" description="CFEM domain-containing protein" evidence="16">
    <location>
        <begin position="19"/>
        <end position="147"/>
    </location>
</feature>
<evidence type="ECO:0000256" key="4">
    <source>
        <dbReference type="ARBA" id="ARBA00022475"/>
    </source>
</evidence>
<dbReference type="InterPro" id="IPR051735">
    <property type="entry name" value="CFEM_domain"/>
</dbReference>
<evidence type="ECO:0000256" key="9">
    <source>
        <dbReference type="ARBA" id="ARBA00022729"/>
    </source>
</evidence>
<keyword evidence="9 16" id="KW-0732">Signal</keyword>
<evidence type="ECO:0000256" key="3">
    <source>
        <dbReference type="ARBA" id="ARBA00010031"/>
    </source>
</evidence>
<dbReference type="PANTHER" id="PTHR37928">
    <property type="entry name" value="CFEM DOMAIN PROTEIN (AFU_ORTHOLOGUE AFUA_6G14090)"/>
    <property type="match status" value="1"/>
</dbReference>
<evidence type="ECO:0000256" key="2">
    <source>
        <dbReference type="ARBA" id="ARBA00004613"/>
    </source>
</evidence>
<organism evidence="18 19">
    <name type="scientific">Ascodesmis nigricans</name>
    <dbReference type="NCBI Taxonomy" id="341454"/>
    <lineage>
        <taxon>Eukaryota</taxon>
        <taxon>Fungi</taxon>
        <taxon>Dikarya</taxon>
        <taxon>Ascomycota</taxon>
        <taxon>Pezizomycotina</taxon>
        <taxon>Pezizomycetes</taxon>
        <taxon>Pezizales</taxon>
        <taxon>Ascodesmidaceae</taxon>
        <taxon>Ascodesmis</taxon>
    </lineage>
</organism>
<evidence type="ECO:0000256" key="16">
    <source>
        <dbReference type="SAM" id="SignalP"/>
    </source>
</evidence>
<protein>
    <recommendedName>
        <fullName evidence="17">CFEM domain-containing protein</fullName>
    </recommendedName>
</protein>
<evidence type="ECO:0000256" key="13">
    <source>
        <dbReference type="ARBA" id="ARBA00023180"/>
    </source>
</evidence>
<dbReference type="Proteomes" id="UP000298138">
    <property type="component" value="Unassembled WGS sequence"/>
</dbReference>
<evidence type="ECO:0000256" key="7">
    <source>
        <dbReference type="ARBA" id="ARBA00022622"/>
    </source>
</evidence>
<evidence type="ECO:0000256" key="6">
    <source>
        <dbReference type="ARBA" id="ARBA00022617"/>
    </source>
</evidence>
<evidence type="ECO:0000313" key="19">
    <source>
        <dbReference type="Proteomes" id="UP000298138"/>
    </source>
</evidence>
<proteinExistence type="inferred from homology"/>
<evidence type="ECO:0000256" key="14">
    <source>
        <dbReference type="ARBA" id="ARBA00023288"/>
    </source>
</evidence>
<keyword evidence="7" id="KW-0336">GPI-anchor</keyword>
<keyword evidence="5" id="KW-0964">Secreted</keyword>
<keyword evidence="13" id="KW-0325">Glycoprotein</keyword>
<dbReference type="STRING" id="341454.A0A4S2MSR1"/>
<dbReference type="GO" id="GO:0005886">
    <property type="term" value="C:plasma membrane"/>
    <property type="evidence" value="ECO:0007669"/>
    <property type="project" value="UniProtKB-SubCell"/>
</dbReference>
<feature type="disulfide bond" evidence="15">
    <location>
        <begin position="26"/>
        <end position="66"/>
    </location>
</feature>
<dbReference type="PANTHER" id="PTHR37928:SF2">
    <property type="entry name" value="GPI ANCHORED CFEM DOMAIN PROTEIN (AFU_ORTHOLOGUE AFUA_6G10580)"/>
    <property type="match status" value="1"/>
</dbReference>
<dbReference type="OrthoDB" id="3065412at2759"/>